<gene>
    <name evidence="3" type="ORF">NYZ96_00765</name>
</gene>
<evidence type="ECO:0000313" key="3">
    <source>
        <dbReference type="EMBL" id="UWX70344.1"/>
    </source>
</evidence>
<organism evidence="3 4">
    <name type="scientific">Burkholderia gladioli</name>
    <name type="common">Pseudomonas marginata</name>
    <name type="synonym">Phytomonas marginata</name>
    <dbReference type="NCBI Taxonomy" id="28095"/>
    <lineage>
        <taxon>Bacteria</taxon>
        <taxon>Pseudomonadati</taxon>
        <taxon>Pseudomonadota</taxon>
        <taxon>Betaproteobacteria</taxon>
        <taxon>Burkholderiales</taxon>
        <taxon>Burkholderiaceae</taxon>
        <taxon>Burkholderia</taxon>
    </lineage>
</organism>
<name>A0AB38TR05_BURGA</name>
<dbReference type="AlphaFoldDB" id="A0AB38TR05"/>
<evidence type="ECO:0000259" key="1">
    <source>
        <dbReference type="Pfam" id="PF01471"/>
    </source>
</evidence>
<evidence type="ECO:0000259" key="2">
    <source>
        <dbReference type="Pfam" id="PF11860"/>
    </source>
</evidence>
<sequence length="270" mass="28678">MNVLHFNDCGAEVGLLQSRLARAGYTVPTTHIYDEATERAVKAVQAAAGLVVDGIAGPKTYATLASGQRNPKHMADADLIAAAGKLGVSVACVRAVNEVEAKGVGFLDDGRPKILFERHIMYRQLAANVGQAAAVDAAKQFPAVVSESAGGYQGGAAEYVRLDTAARIDAASAYASASWGAFQVMGFHWKRLGYSSVDDFVSQMETSEAAQLDAFVRFILADKALLAALKARKWATFAAAYNGADYARNLYDVRLERAYAKYAGNDKAAA</sequence>
<dbReference type="InterPro" id="IPR036366">
    <property type="entry name" value="PGBDSf"/>
</dbReference>
<dbReference type="Pfam" id="PF11860">
    <property type="entry name" value="Muramidase"/>
    <property type="match status" value="1"/>
</dbReference>
<dbReference type="Gene3D" id="1.10.101.10">
    <property type="entry name" value="PGBD-like superfamily/PGBD"/>
    <property type="match status" value="1"/>
</dbReference>
<dbReference type="InterPro" id="IPR036365">
    <property type="entry name" value="PGBD-like_sf"/>
</dbReference>
<feature type="domain" description="Peptidoglycan binding-like" evidence="1">
    <location>
        <begin position="10"/>
        <end position="64"/>
    </location>
</feature>
<dbReference type="InterPro" id="IPR002477">
    <property type="entry name" value="Peptidoglycan-bd-like"/>
</dbReference>
<reference evidence="3" key="1">
    <citation type="submission" date="2022-09" db="EMBL/GenBank/DDBJ databases">
        <title>Genomic of Burkholderia gladioli.</title>
        <authorList>
            <person name="Wu H."/>
        </authorList>
    </citation>
    <scope>NUCLEOTIDE SEQUENCE</scope>
    <source>
        <strain evidence="3">ZN-S4</strain>
    </source>
</reference>
<proteinExistence type="predicted"/>
<accession>A0AB38TR05</accession>
<evidence type="ECO:0000313" key="4">
    <source>
        <dbReference type="Proteomes" id="UP001059745"/>
    </source>
</evidence>
<dbReference type="EMBL" id="CP104214">
    <property type="protein sequence ID" value="UWX70344.1"/>
    <property type="molecule type" value="Genomic_DNA"/>
</dbReference>
<dbReference type="Proteomes" id="UP001059745">
    <property type="component" value="Chromosome 1"/>
</dbReference>
<dbReference type="SUPFAM" id="SSF47090">
    <property type="entry name" value="PGBD-like"/>
    <property type="match status" value="1"/>
</dbReference>
<feature type="domain" description="N-acetylmuramidase" evidence="2">
    <location>
        <begin position="90"/>
        <end position="262"/>
    </location>
</feature>
<dbReference type="InterPro" id="IPR024408">
    <property type="entry name" value="Muramidase"/>
</dbReference>
<dbReference type="RefSeq" id="WP_186100796.1">
    <property type="nucleotide sequence ID" value="NZ_CADEXM010000005.1"/>
</dbReference>
<protein>
    <submittedName>
        <fullName evidence="3">N-acetylmuramidase family protein</fullName>
    </submittedName>
</protein>
<dbReference type="Pfam" id="PF01471">
    <property type="entry name" value="PG_binding_1"/>
    <property type="match status" value="1"/>
</dbReference>